<dbReference type="NCBIfam" id="TIGR00756">
    <property type="entry name" value="PPR"/>
    <property type="match status" value="10"/>
</dbReference>
<evidence type="ECO:0000256" key="2">
    <source>
        <dbReference type="ARBA" id="ARBA00022692"/>
    </source>
</evidence>
<keyword evidence="7" id="KW-1185">Reference proteome</keyword>
<evidence type="ECO:0000313" key="7">
    <source>
        <dbReference type="Proteomes" id="UP000298416"/>
    </source>
</evidence>
<feature type="repeat" description="PPR" evidence="5">
    <location>
        <begin position="859"/>
        <end position="893"/>
    </location>
</feature>
<dbReference type="Pfam" id="PF12854">
    <property type="entry name" value="PPR_1"/>
    <property type="match status" value="2"/>
</dbReference>
<reference evidence="6" key="1">
    <citation type="submission" date="2018-01" db="EMBL/GenBank/DDBJ databases">
        <authorList>
            <person name="Mao J.F."/>
        </authorList>
    </citation>
    <scope>NUCLEOTIDE SEQUENCE</scope>
    <source>
        <strain evidence="6">Huo1</strain>
        <tissue evidence="6">Leaf</tissue>
    </source>
</reference>
<dbReference type="InterPro" id="IPR002885">
    <property type="entry name" value="PPR_rpt"/>
</dbReference>
<dbReference type="SUPFAM" id="SSF103506">
    <property type="entry name" value="Mitochondrial carrier"/>
    <property type="match status" value="1"/>
</dbReference>
<feature type="repeat" description="PPR" evidence="5">
    <location>
        <begin position="614"/>
        <end position="648"/>
    </location>
</feature>
<dbReference type="GO" id="GO:0016020">
    <property type="term" value="C:membrane"/>
    <property type="evidence" value="ECO:0007669"/>
    <property type="project" value="UniProtKB-SubCell"/>
</dbReference>
<reference evidence="6" key="2">
    <citation type="submission" date="2020-08" db="EMBL/GenBank/DDBJ databases">
        <title>Plant Genome Project.</title>
        <authorList>
            <person name="Zhang R.-G."/>
        </authorList>
    </citation>
    <scope>NUCLEOTIDE SEQUENCE</scope>
    <source>
        <strain evidence="6">Huo1</strain>
        <tissue evidence="6">Leaf</tissue>
    </source>
</reference>
<feature type="repeat" description="PPR" evidence="5">
    <location>
        <begin position="824"/>
        <end position="858"/>
    </location>
</feature>
<accession>A0A8X8Z9W8</accession>
<feature type="repeat" description="PPR" evidence="5">
    <location>
        <begin position="393"/>
        <end position="427"/>
    </location>
</feature>
<feature type="repeat" description="PPR" evidence="5">
    <location>
        <begin position="649"/>
        <end position="683"/>
    </location>
</feature>
<keyword evidence="4" id="KW-0472">Membrane</keyword>
<evidence type="ECO:0000256" key="4">
    <source>
        <dbReference type="ARBA" id="ARBA00023136"/>
    </source>
</evidence>
<evidence type="ECO:0000313" key="6">
    <source>
        <dbReference type="EMBL" id="KAG6397437.1"/>
    </source>
</evidence>
<dbReference type="EMBL" id="PNBA02000016">
    <property type="protein sequence ID" value="KAG6397437.1"/>
    <property type="molecule type" value="Genomic_DNA"/>
</dbReference>
<gene>
    <name evidence="6" type="ORF">SASPL_143604</name>
</gene>
<dbReference type="Gene3D" id="1.25.40.10">
    <property type="entry name" value="Tetratricopeptide repeat domain"/>
    <property type="match status" value="7"/>
</dbReference>
<keyword evidence="2" id="KW-0812">Transmembrane</keyword>
<dbReference type="Proteomes" id="UP000298416">
    <property type="component" value="Unassembled WGS sequence"/>
</dbReference>
<dbReference type="GO" id="GO:0003729">
    <property type="term" value="F:mRNA binding"/>
    <property type="evidence" value="ECO:0007669"/>
    <property type="project" value="TreeGrafter"/>
</dbReference>
<organism evidence="6">
    <name type="scientific">Salvia splendens</name>
    <name type="common">Scarlet sage</name>
    <dbReference type="NCBI Taxonomy" id="180675"/>
    <lineage>
        <taxon>Eukaryota</taxon>
        <taxon>Viridiplantae</taxon>
        <taxon>Streptophyta</taxon>
        <taxon>Embryophyta</taxon>
        <taxon>Tracheophyta</taxon>
        <taxon>Spermatophyta</taxon>
        <taxon>Magnoliopsida</taxon>
        <taxon>eudicotyledons</taxon>
        <taxon>Gunneridae</taxon>
        <taxon>Pentapetalae</taxon>
        <taxon>asterids</taxon>
        <taxon>lamiids</taxon>
        <taxon>Lamiales</taxon>
        <taxon>Lamiaceae</taxon>
        <taxon>Nepetoideae</taxon>
        <taxon>Mentheae</taxon>
        <taxon>Salviinae</taxon>
        <taxon>Salvia</taxon>
        <taxon>Salvia subgen. Calosphace</taxon>
        <taxon>core Calosphace</taxon>
    </lineage>
</organism>
<keyword evidence="3" id="KW-0677">Repeat</keyword>
<feature type="repeat" description="PPR" evidence="5">
    <location>
        <begin position="719"/>
        <end position="753"/>
    </location>
</feature>
<name>A0A8X8Z9W8_SALSN</name>
<feature type="repeat" description="PPR" evidence="5">
    <location>
        <begin position="789"/>
        <end position="823"/>
    </location>
</feature>
<dbReference type="PROSITE" id="PS51375">
    <property type="entry name" value="PPR"/>
    <property type="match status" value="11"/>
</dbReference>
<comment type="caution">
    <text evidence="6">The sequence shown here is derived from an EMBL/GenBank/DDBJ whole genome shotgun (WGS) entry which is preliminary data.</text>
</comment>
<feature type="repeat" description="PPR" evidence="5">
    <location>
        <begin position="754"/>
        <end position="788"/>
    </location>
</feature>
<sequence length="1056" mass="118081">MHQRLPIEQPVILFAEGFIAGGAAGVLVETDLYPVDRYNKDTVADPGGCKEYCHILEEKGKMVVNAASAVFVGVYEPAKQKLLRTFPVNLSAVAICFLCMAGSFIRVPTEVVKQRMRTGQFTSAPNVVQTIFAKEGFKGLCKNKYFCSSNMKTNTVEDSLISTFTKRPFCLESPELQELSSKLTSQLVETVLKSLRNWRSAQLFFQWASNQRGYTHNCYVYNAIAEILSTARQNAPLRELALALTKTPCYWSPGAFGYFLRCLGSQGLVEEANSLFDHMKMSALCTLNGYSYNCLLEVIAKSGDVGLLEHRLNEMRELGWPIDKHALTPALQCYCNANQFDKAILVFNDLTKKGLVDQHIVAILVLSYSKCGEVDMAFELIEWAERNLKISLNEKTLCILIHGFVREDRVDKAIQLYDKMKKHGYFLDVSIYYVLIRGLCKNKEIEKALMLYKYMRVSGIPPDVQIIYQLLSCILDERDMIQLLEDALMDLDAGRRLSLFSSILKDLINGGYDDKAYCLLKASIGSGLNENSQGGVISLTKVKLDSTCFEIVIGGLCNAGKLDMALDLFHSMDRYGCTRSVLLFNNLIQCLSSADKLNECFNLLNKMETEIHPTHFTYNCILGSLCRQLDVVGAIDLLREMRSCGHEPWIKNYTLLVKKLCEHGKADEAYSFLTDMSKEGFLPDMIAYSAIIDGYLNGNELDRGMELFREICGQGYCPDVVAHNTIIKGLCKAKRMNEAEDILKEIFDKGLVPSVVTYNLLIDGWCKEGNADQAVLCFSMMIEQEVEPNIITYTTLVDGLCSSGKLEDALNLWIEMEHKGCRPNRISYMALIHGLCKCHRPDCALVYLQEMENKDMLPDPYVYQALVEAFSSESNLAMAHKVLDKMSKLGSSKVLMAATAPFTLAVDAKSSPALSLGPLYLNYGSCLYSLIIFSHFLFATTLGLWKHMLLFFVDIPKISDNASAVFVGVYEPVKCQAKAFEDLSSEPQLLDVSEALDLLREMDCAVQMLLSFGSEWSIGDVVHSSLSECRRPDCALVWSGLSAGDGPSFSRSFFIN</sequence>
<feature type="repeat" description="PPR" evidence="5">
    <location>
        <begin position="428"/>
        <end position="462"/>
    </location>
</feature>
<feature type="repeat" description="PPR" evidence="5">
    <location>
        <begin position="545"/>
        <end position="579"/>
    </location>
</feature>
<dbReference type="PANTHER" id="PTHR47932:SF2">
    <property type="entry name" value="OS10G0484300 PROTEIN"/>
    <property type="match status" value="1"/>
</dbReference>
<evidence type="ECO:0000256" key="3">
    <source>
        <dbReference type="ARBA" id="ARBA00022737"/>
    </source>
</evidence>
<evidence type="ECO:0000256" key="1">
    <source>
        <dbReference type="ARBA" id="ARBA00004370"/>
    </source>
</evidence>
<dbReference type="Pfam" id="PF13041">
    <property type="entry name" value="PPR_2"/>
    <property type="match status" value="4"/>
</dbReference>
<dbReference type="InterPro" id="IPR011990">
    <property type="entry name" value="TPR-like_helical_dom_sf"/>
</dbReference>
<dbReference type="Gene3D" id="1.50.40.10">
    <property type="entry name" value="Mitochondrial carrier domain"/>
    <property type="match status" value="1"/>
</dbReference>
<feature type="repeat" description="PPR" evidence="5">
    <location>
        <begin position="684"/>
        <end position="718"/>
    </location>
</feature>
<protein>
    <submittedName>
        <fullName evidence="6">Uncharacterized protein</fullName>
    </submittedName>
</protein>
<evidence type="ECO:0000256" key="5">
    <source>
        <dbReference type="PROSITE-ProRule" id="PRU00708"/>
    </source>
</evidence>
<comment type="subcellular location">
    <subcellularLocation>
        <location evidence="1">Membrane</location>
    </subcellularLocation>
</comment>
<dbReference type="AlphaFoldDB" id="A0A8X8Z9W8"/>
<dbReference type="Pfam" id="PF01535">
    <property type="entry name" value="PPR"/>
    <property type="match status" value="4"/>
</dbReference>
<proteinExistence type="predicted"/>
<dbReference type="PANTHER" id="PTHR47932">
    <property type="entry name" value="ATPASE EXPRESSION PROTEIN 3"/>
    <property type="match status" value="1"/>
</dbReference>
<dbReference type="InterPro" id="IPR023395">
    <property type="entry name" value="MCP_dom_sf"/>
</dbReference>